<sequence length="190" mass="21810">MVKPFLHPVTLDKISVFGFDKSEWSAALLKEIDADQLPVHFGGTMTDSKGDPKCSSLISLGGEVPQSYYMEATKPYPKSYMTALTVPNCGKRKLEFKITQANSMLRWEFMTEEGDIGFRLYYVKSRSGQKFDVVNMERVESHLVMEEGEIVCTRPVLYIVEFDNSYSYLRSKKLWYRITVDLPESERSVS</sequence>
<feature type="domain" description="CRAL-TRIO" evidence="1">
    <location>
        <begin position="1"/>
        <end position="49"/>
    </location>
</feature>
<dbReference type="CDD" id="cd00170">
    <property type="entry name" value="SEC14"/>
    <property type="match status" value="1"/>
</dbReference>
<keyword evidence="4" id="KW-1185">Reference proteome</keyword>
<dbReference type="PhylomeDB" id="E9G4X6"/>
<dbReference type="eggNOG" id="KOG1471">
    <property type="taxonomic scope" value="Eukaryota"/>
</dbReference>
<dbReference type="KEGG" id="dpx:DAPPUDRAFT_222627"/>
<dbReference type="InterPro" id="IPR051064">
    <property type="entry name" value="SEC14/CRAL-TRIO_domain"/>
</dbReference>
<dbReference type="OrthoDB" id="1434354at2759"/>
<feature type="domain" description="GOLD" evidence="2">
    <location>
        <begin position="77"/>
        <end position="180"/>
    </location>
</feature>
<dbReference type="EMBL" id="GL732532">
    <property type="protein sequence ID" value="EFX85378.1"/>
    <property type="molecule type" value="Genomic_DNA"/>
</dbReference>
<dbReference type="OMA" id="HNAGSHI"/>
<dbReference type="SUPFAM" id="SSF101576">
    <property type="entry name" value="Supernatant protein factor (SPF), C-terminal domain"/>
    <property type="match status" value="1"/>
</dbReference>
<dbReference type="Gene3D" id="2.60.120.680">
    <property type="entry name" value="GOLD domain"/>
    <property type="match status" value="1"/>
</dbReference>
<dbReference type="HOGENOM" id="CLU_014001_2_2_1"/>
<protein>
    <recommendedName>
        <fullName evidence="5">CRAL-TRIO domain-containing protein</fullName>
    </recommendedName>
</protein>
<dbReference type="PANTHER" id="PTHR23324">
    <property type="entry name" value="SEC14 RELATED PROTEIN"/>
    <property type="match status" value="1"/>
</dbReference>
<evidence type="ECO:0000313" key="3">
    <source>
        <dbReference type="EMBL" id="EFX85378.1"/>
    </source>
</evidence>
<dbReference type="InterPro" id="IPR036865">
    <property type="entry name" value="CRAL-TRIO_dom_sf"/>
</dbReference>
<dbReference type="PROSITE" id="PS50191">
    <property type="entry name" value="CRAL_TRIO"/>
    <property type="match status" value="1"/>
</dbReference>
<evidence type="ECO:0008006" key="5">
    <source>
        <dbReference type="Google" id="ProtNLM"/>
    </source>
</evidence>
<dbReference type="GO" id="GO:0005737">
    <property type="term" value="C:cytoplasm"/>
    <property type="evidence" value="ECO:0000318"/>
    <property type="project" value="GO_Central"/>
</dbReference>
<dbReference type="InterPro" id="IPR001251">
    <property type="entry name" value="CRAL-TRIO_dom"/>
</dbReference>
<dbReference type="AlphaFoldDB" id="E9G4X6"/>
<dbReference type="InterPro" id="IPR036598">
    <property type="entry name" value="GOLD_dom_sf"/>
</dbReference>
<evidence type="ECO:0000259" key="2">
    <source>
        <dbReference type="PROSITE" id="PS50866"/>
    </source>
</evidence>
<evidence type="ECO:0000313" key="4">
    <source>
        <dbReference type="Proteomes" id="UP000000305"/>
    </source>
</evidence>
<dbReference type="PANTHER" id="PTHR23324:SF83">
    <property type="entry name" value="SEC14-LIKE PROTEIN 2"/>
    <property type="match status" value="1"/>
</dbReference>
<dbReference type="SUPFAM" id="SSF52087">
    <property type="entry name" value="CRAL/TRIO domain"/>
    <property type="match status" value="1"/>
</dbReference>
<dbReference type="InterPro" id="IPR009038">
    <property type="entry name" value="GOLD_dom"/>
</dbReference>
<gene>
    <name evidence="3" type="ORF">DAPPUDRAFT_222627</name>
</gene>
<dbReference type="InParanoid" id="E9G4X6"/>
<accession>E9G4X6</accession>
<dbReference type="PROSITE" id="PS50866">
    <property type="entry name" value="GOLD"/>
    <property type="match status" value="1"/>
</dbReference>
<name>E9G4X6_DAPPU</name>
<reference evidence="3 4" key="1">
    <citation type="journal article" date="2011" name="Science">
        <title>The ecoresponsive genome of Daphnia pulex.</title>
        <authorList>
            <person name="Colbourne J.K."/>
            <person name="Pfrender M.E."/>
            <person name="Gilbert D."/>
            <person name="Thomas W.K."/>
            <person name="Tucker A."/>
            <person name="Oakley T.H."/>
            <person name="Tokishita S."/>
            <person name="Aerts A."/>
            <person name="Arnold G.J."/>
            <person name="Basu M.K."/>
            <person name="Bauer D.J."/>
            <person name="Caceres C.E."/>
            <person name="Carmel L."/>
            <person name="Casola C."/>
            <person name="Choi J.H."/>
            <person name="Detter J.C."/>
            <person name="Dong Q."/>
            <person name="Dusheyko S."/>
            <person name="Eads B.D."/>
            <person name="Frohlich T."/>
            <person name="Geiler-Samerotte K.A."/>
            <person name="Gerlach D."/>
            <person name="Hatcher P."/>
            <person name="Jogdeo S."/>
            <person name="Krijgsveld J."/>
            <person name="Kriventseva E.V."/>
            <person name="Kultz D."/>
            <person name="Laforsch C."/>
            <person name="Lindquist E."/>
            <person name="Lopez J."/>
            <person name="Manak J.R."/>
            <person name="Muller J."/>
            <person name="Pangilinan J."/>
            <person name="Patwardhan R.P."/>
            <person name="Pitluck S."/>
            <person name="Pritham E.J."/>
            <person name="Rechtsteiner A."/>
            <person name="Rho M."/>
            <person name="Rogozin I.B."/>
            <person name="Sakarya O."/>
            <person name="Salamov A."/>
            <person name="Schaack S."/>
            <person name="Shapiro H."/>
            <person name="Shiga Y."/>
            <person name="Skalitzky C."/>
            <person name="Smith Z."/>
            <person name="Souvorov A."/>
            <person name="Sung W."/>
            <person name="Tang Z."/>
            <person name="Tsuchiya D."/>
            <person name="Tu H."/>
            <person name="Vos H."/>
            <person name="Wang M."/>
            <person name="Wolf Y.I."/>
            <person name="Yamagata H."/>
            <person name="Yamada T."/>
            <person name="Ye Y."/>
            <person name="Shaw J.R."/>
            <person name="Andrews J."/>
            <person name="Crease T.J."/>
            <person name="Tang H."/>
            <person name="Lucas S.M."/>
            <person name="Robertson H.M."/>
            <person name="Bork P."/>
            <person name="Koonin E.V."/>
            <person name="Zdobnov E.M."/>
            <person name="Grigoriev I.V."/>
            <person name="Lynch M."/>
            <person name="Boore J.L."/>
        </authorList>
    </citation>
    <scope>NUCLEOTIDE SEQUENCE [LARGE SCALE GENOMIC DNA]</scope>
</reference>
<dbReference type="Pfam" id="PF00650">
    <property type="entry name" value="CRAL_TRIO"/>
    <property type="match status" value="1"/>
</dbReference>
<dbReference type="Proteomes" id="UP000000305">
    <property type="component" value="Unassembled WGS sequence"/>
</dbReference>
<evidence type="ECO:0000259" key="1">
    <source>
        <dbReference type="PROSITE" id="PS50191"/>
    </source>
</evidence>
<dbReference type="Gene3D" id="3.40.525.10">
    <property type="entry name" value="CRAL-TRIO lipid binding domain"/>
    <property type="match status" value="1"/>
</dbReference>
<proteinExistence type="predicted"/>
<organism evidence="3 4">
    <name type="scientific">Daphnia pulex</name>
    <name type="common">Water flea</name>
    <dbReference type="NCBI Taxonomy" id="6669"/>
    <lineage>
        <taxon>Eukaryota</taxon>
        <taxon>Metazoa</taxon>
        <taxon>Ecdysozoa</taxon>
        <taxon>Arthropoda</taxon>
        <taxon>Crustacea</taxon>
        <taxon>Branchiopoda</taxon>
        <taxon>Diplostraca</taxon>
        <taxon>Cladocera</taxon>
        <taxon>Anomopoda</taxon>
        <taxon>Daphniidae</taxon>
        <taxon>Daphnia</taxon>
    </lineage>
</organism>